<proteinExistence type="predicted"/>
<dbReference type="Proteomes" id="UP000765509">
    <property type="component" value="Unassembled WGS sequence"/>
</dbReference>
<reference evidence="2" key="1">
    <citation type="submission" date="2021-03" db="EMBL/GenBank/DDBJ databases">
        <title>Draft genome sequence of rust myrtle Austropuccinia psidii MF-1, a brazilian biotype.</title>
        <authorList>
            <person name="Quecine M.C."/>
            <person name="Pachon D.M.R."/>
            <person name="Bonatelli M.L."/>
            <person name="Correr F.H."/>
            <person name="Franceschini L.M."/>
            <person name="Leite T.F."/>
            <person name="Margarido G.R.A."/>
            <person name="Almeida C.A."/>
            <person name="Ferrarezi J.A."/>
            <person name="Labate C.A."/>
        </authorList>
    </citation>
    <scope>NUCLEOTIDE SEQUENCE</scope>
    <source>
        <strain evidence="2">MF-1</strain>
    </source>
</reference>
<evidence type="ECO:0000256" key="1">
    <source>
        <dbReference type="SAM" id="MobiDB-lite"/>
    </source>
</evidence>
<accession>A0A9Q3C3W9</accession>
<evidence type="ECO:0000313" key="3">
    <source>
        <dbReference type="Proteomes" id="UP000765509"/>
    </source>
</evidence>
<dbReference type="AlphaFoldDB" id="A0A9Q3C3W9"/>
<protein>
    <submittedName>
        <fullName evidence="2">Uncharacterized protein</fullName>
    </submittedName>
</protein>
<sequence length="125" mass="14643">MGKKVQPSFTLGRAWRRLPEDVYQRDTLYIPYGNRQRLESQKAVQTPGGKGSQDKGESSYFPSHRRTTEPERAYSNSFRLTMSKLTRLPSGFTPFRYQRISDQESPFFTIPGSFQEKTRIEREQQ</sequence>
<name>A0A9Q3C3W9_9BASI</name>
<dbReference type="EMBL" id="AVOT02004485">
    <property type="protein sequence ID" value="MBW0476493.1"/>
    <property type="molecule type" value="Genomic_DNA"/>
</dbReference>
<evidence type="ECO:0000313" key="2">
    <source>
        <dbReference type="EMBL" id="MBW0476493.1"/>
    </source>
</evidence>
<gene>
    <name evidence="2" type="ORF">O181_016208</name>
</gene>
<comment type="caution">
    <text evidence="2">The sequence shown here is derived from an EMBL/GenBank/DDBJ whole genome shotgun (WGS) entry which is preliminary data.</text>
</comment>
<keyword evidence="3" id="KW-1185">Reference proteome</keyword>
<feature type="region of interest" description="Disordered" evidence="1">
    <location>
        <begin position="39"/>
        <end position="72"/>
    </location>
</feature>
<organism evidence="2 3">
    <name type="scientific">Austropuccinia psidii MF-1</name>
    <dbReference type="NCBI Taxonomy" id="1389203"/>
    <lineage>
        <taxon>Eukaryota</taxon>
        <taxon>Fungi</taxon>
        <taxon>Dikarya</taxon>
        <taxon>Basidiomycota</taxon>
        <taxon>Pucciniomycotina</taxon>
        <taxon>Pucciniomycetes</taxon>
        <taxon>Pucciniales</taxon>
        <taxon>Sphaerophragmiaceae</taxon>
        <taxon>Austropuccinia</taxon>
    </lineage>
</organism>